<evidence type="ECO:0000313" key="1">
    <source>
        <dbReference type="EMBL" id="GAB1320778.1"/>
    </source>
</evidence>
<proteinExistence type="predicted"/>
<dbReference type="Proteomes" id="UP001628179">
    <property type="component" value="Unassembled WGS sequence"/>
</dbReference>
<accession>A0ABQ0GSQ9</accession>
<organism evidence="1 2">
    <name type="scientific">Madurella fahalii</name>
    <dbReference type="NCBI Taxonomy" id="1157608"/>
    <lineage>
        <taxon>Eukaryota</taxon>
        <taxon>Fungi</taxon>
        <taxon>Dikarya</taxon>
        <taxon>Ascomycota</taxon>
        <taxon>Pezizomycotina</taxon>
        <taxon>Sordariomycetes</taxon>
        <taxon>Sordariomycetidae</taxon>
        <taxon>Sordariales</taxon>
        <taxon>Sordariales incertae sedis</taxon>
        <taxon>Madurella</taxon>
    </lineage>
</organism>
<dbReference type="GeneID" id="98181730"/>
<protein>
    <submittedName>
        <fullName evidence="1">Uncharacterized protein</fullName>
    </submittedName>
</protein>
<keyword evidence="2" id="KW-1185">Reference proteome</keyword>
<name>A0ABQ0GSQ9_9PEZI</name>
<comment type="caution">
    <text evidence="1">The sequence shown here is derived from an EMBL/GenBank/DDBJ whole genome shotgun (WGS) entry which is preliminary data.</text>
</comment>
<sequence length="119" mass="13385">MDPFSIINDLETCYKYVVRYGKALVDFCQRWKDADAELADRVTTVELCWMNTSVQLQLIEALHPVLNAEVQRIFDDSLAVLARKLDLAVALVQKLQDRGQISVPASFTSAAEPKAPSMR</sequence>
<gene>
    <name evidence="1" type="ORF">MFIFM68171_10988</name>
</gene>
<dbReference type="RefSeq" id="XP_070922508.1">
    <property type="nucleotide sequence ID" value="XM_071066407.1"/>
</dbReference>
<reference evidence="1 2" key="1">
    <citation type="submission" date="2024-09" db="EMBL/GenBank/DDBJ databases">
        <title>Itraconazole resistance in Madurella fahalii resulting from another homologue of gene encoding cytochrome P450 14-alpha sterol demethylase (CYP51).</title>
        <authorList>
            <person name="Yoshioka I."/>
            <person name="Fahal A.H."/>
            <person name="Kaneko S."/>
            <person name="Yaguchi T."/>
        </authorList>
    </citation>
    <scope>NUCLEOTIDE SEQUENCE [LARGE SCALE GENOMIC DNA]</scope>
    <source>
        <strain evidence="1 2">IFM 68171</strain>
    </source>
</reference>
<evidence type="ECO:0000313" key="2">
    <source>
        <dbReference type="Proteomes" id="UP001628179"/>
    </source>
</evidence>
<dbReference type="EMBL" id="BAAFSV010000006">
    <property type="protein sequence ID" value="GAB1320778.1"/>
    <property type="molecule type" value="Genomic_DNA"/>
</dbReference>